<name>A0A844GC83_9NEIS</name>
<accession>A0A844GC83</accession>
<dbReference type="InterPro" id="IPR056912">
    <property type="entry name" value="Phage_JBD30_tail_term-like"/>
</dbReference>
<organism evidence="1 2">
    <name type="scientific">Paludibacterium denitrificans</name>
    <dbReference type="NCBI Taxonomy" id="2675226"/>
    <lineage>
        <taxon>Bacteria</taxon>
        <taxon>Pseudomonadati</taxon>
        <taxon>Pseudomonadota</taxon>
        <taxon>Betaproteobacteria</taxon>
        <taxon>Neisseriales</taxon>
        <taxon>Chromobacteriaceae</taxon>
        <taxon>Paludibacterium</taxon>
    </lineage>
</organism>
<evidence type="ECO:0008006" key="3">
    <source>
        <dbReference type="Google" id="ProtNLM"/>
    </source>
</evidence>
<comment type="caution">
    <text evidence="1">The sequence shown here is derived from an EMBL/GenBank/DDBJ whole genome shotgun (WGS) entry which is preliminary data.</text>
</comment>
<evidence type="ECO:0000313" key="2">
    <source>
        <dbReference type="Proteomes" id="UP000446658"/>
    </source>
</evidence>
<keyword evidence="2" id="KW-1185">Reference proteome</keyword>
<protein>
    <recommendedName>
        <fullName evidence="3">DUF3168 domain-containing protein</fullName>
    </recommendedName>
</protein>
<dbReference type="Pfam" id="PF23840">
    <property type="entry name" value="Phage_tail_terminator"/>
    <property type="match status" value="1"/>
</dbReference>
<dbReference type="AlphaFoldDB" id="A0A844GC83"/>
<dbReference type="EMBL" id="WLYX01000001">
    <property type="protein sequence ID" value="MTD32517.1"/>
    <property type="molecule type" value="Genomic_DNA"/>
</dbReference>
<evidence type="ECO:0000313" key="1">
    <source>
        <dbReference type="EMBL" id="MTD32517.1"/>
    </source>
</evidence>
<reference evidence="1 2" key="1">
    <citation type="submission" date="2019-11" db="EMBL/GenBank/DDBJ databases">
        <title>Draft genome sequence of Paludibacterium sp. dN18-1.</title>
        <authorList>
            <person name="Im W.-T."/>
        </authorList>
    </citation>
    <scope>NUCLEOTIDE SEQUENCE [LARGE SCALE GENOMIC DNA]</scope>
    <source>
        <strain evidence="2">dN 18-1</strain>
    </source>
</reference>
<dbReference type="Proteomes" id="UP000446658">
    <property type="component" value="Unassembled WGS sequence"/>
</dbReference>
<proteinExistence type="predicted"/>
<sequence>MMRPDHLALGPAIVAQLKQQISDVRQIALRGEMSDVTSGEQISPSLYVIYVRDGVPSGSQSMDGMNHIVQQWMVVVAVQGSPDQLIAKAGQLLARVRDAMLGWTPDTALYDPLQAATPPAAMYLSDWGYFPLMFNADFYA</sequence>
<gene>
    <name evidence="1" type="ORF">GKE73_02025</name>
</gene>